<feature type="non-terminal residue" evidence="1">
    <location>
        <position position="1"/>
    </location>
</feature>
<dbReference type="RefSeq" id="XP_009538415.1">
    <property type="nucleotide sequence ID" value="XM_009540120.1"/>
</dbReference>
<keyword evidence="2" id="KW-1185">Reference proteome</keyword>
<accession>G5AEB6</accession>
<evidence type="ECO:0000313" key="1">
    <source>
        <dbReference type="EMBL" id="EGZ06518.1"/>
    </source>
</evidence>
<evidence type="ECO:0008006" key="3">
    <source>
        <dbReference type="Google" id="ProtNLM"/>
    </source>
</evidence>
<organism evidence="1 2">
    <name type="scientific">Phytophthora sojae (strain P6497)</name>
    <name type="common">Soybean stem and root rot agent</name>
    <name type="synonym">Phytophthora megasperma f. sp. glycines</name>
    <dbReference type="NCBI Taxonomy" id="1094619"/>
    <lineage>
        <taxon>Eukaryota</taxon>
        <taxon>Sar</taxon>
        <taxon>Stramenopiles</taxon>
        <taxon>Oomycota</taxon>
        <taxon>Peronosporomycetes</taxon>
        <taxon>Peronosporales</taxon>
        <taxon>Peronosporaceae</taxon>
        <taxon>Phytophthora</taxon>
    </lineage>
</organism>
<name>G5AEB6_PHYSP</name>
<protein>
    <recommendedName>
        <fullName evidence="3">Tim44-like domain-containing protein</fullName>
    </recommendedName>
</protein>
<gene>
    <name evidence="1" type="ORF">PHYSODRAFT_531132</name>
</gene>
<dbReference type="GeneID" id="20661568"/>
<proteinExistence type="predicted"/>
<dbReference type="Proteomes" id="UP000002640">
    <property type="component" value="Unassembled WGS sequence"/>
</dbReference>
<dbReference type="EMBL" id="JH159164">
    <property type="protein sequence ID" value="EGZ06518.1"/>
    <property type="molecule type" value="Genomic_DNA"/>
</dbReference>
<evidence type="ECO:0000313" key="2">
    <source>
        <dbReference type="Proteomes" id="UP000002640"/>
    </source>
</evidence>
<dbReference type="AlphaFoldDB" id="G5AEB6"/>
<dbReference type="InParanoid" id="G5AEB6"/>
<dbReference type="KEGG" id="psoj:PHYSODRAFT_531132"/>
<reference evidence="1 2" key="1">
    <citation type="journal article" date="2006" name="Science">
        <title>Phytophthora genome sequences uncover evolutionary origins and mechanisms of pathogenesis.</title>
        <authorList>
            <person name="Tyler B.M."/>
            <person name="Tripathy S."/>
            <person name="Zhang X."/>
            <person name="Dehal P."/>
            <person name="Jiang R.H."/>
            <person name="Aerts A."/>
            <person name="Arredondo F.D."/>
            <person name="Baxter L."/>
            <person name="Bensasson D."/>
            <person name="Beynon J.L."/>
            <person name="Chapman J."/>
            <person name="Damasceno C.M."/>
            <person name="Dorrance A.E."/>
            <person name="Dou D."/>
            <person name="Dickerman A.W."/>
            <person name="Dubchak I.L."/>
            <person name="Garbelotto M."/>
            <person name="Gijzen M."/>
            <person name="Gordon S.G."/>
            <person name="Govers F."/>
            <person name="Grunwald N.J."/>
            <person name="Huang W."/>
            <person name="Ivors K.L."/>
            <person name="Jones R.W."/>
            <person name="Kamoun S."/>
            <person name="Krampis K."/>
            <person name="Lamour K.H."/>
            <person name="Lee M.K."/>
            <person name="McDonald W.H."/>
            <person name="Medina M."/>
            <person name="Meijer H.J."/>
            <person name="Nordberg E.K."/>
            <person name="Maclean D.J."/>
            <person name="Ospina-Giraldo M.D."/>
            <person name="Morris P.F."/>
            <person name="Phuntumart V."/>
            <person name="Putnam N.H."/>
            <person name="Rash S."/>
            <person name="Rose J.K."/>
            <person name="Sakihama Y."/>
            <person name="Salamov A.A."/>
            <person name="Savidor A."/>
            <person name="Scheuring C.F."/>
            <person name="Smith B.M."/>
            <person name="Sobral B.W."/>
            <person name="Terry A."/>
            <person name="Torto-Alalibo T.A."/>
            <person name="Win J."/>
            <person name="Xu Z."/>
            <person name="Zhang H."/>
            <person name="Grigoriev I.V."/>
            <person name="Rokhsar D.S."/>
            <person name="Boore J.L."/>
        </authorList>
    </citation>
    <scope>NUCLEOTIDE SEQUENCE [LARGE SCALE GENOMIC DNA]</scope>
    <source>
        <strain evidence="1 2">P6497</strain>
    </source>
</reference>
<sequence>YESSGVFHPANSTAKNYTLFCLLQRPSNTKVDAAEFLQGAQVAVERVFNGMFSSELMGPLSGKKSVKPAIADEMEAMFTPGAYQTWLLPKLWTNKGTRIRGSKIKTFTGVHLTGVSMKRITLASYKISDLQQRALGMDLAKLQKQRIEKAMEMTPEEATTMVERLRLSVTFNVALSVKCVEDDGEETVDEGESTFVLCFESLATRPDDVDWRIQKMEMIHPE</sequence>